<proteinExistence type="inferred from homology"/>
<feature type="signal peptide" evidence="8">
    <location>
        <begin position="1"/>
        <end position="23"/>
    </location>
</feature>
<dbReference type="InterPro" id="IPR018232">
    <property type="entry name" value="Glyco_hydro_37_CS"/>
</dbReference>
<keyword evidence="5 7" id="KW-0378">Hydrolase</keyword>
<dbReference type="PANTHER" id="PTHR23403">
    <property type="entry name" value="TREHALASE"/>
    <property type="match status" value="1"/>
</dbReference>
<feature type="chain" id="PRO_5032953211" description="Trehalase" evidence="8">
    <location>
        <begin position="24"/>
        <end position="583"/>
    </location>
</feature>
<dbReference type="PRINTS" id="PR00744">
    <property type="entry name" value="GLHYDRLASE37"/>
</dbReference>
<dbReference type="GO" id="GO:0004555">
    <property type="term" value="F:alpha,alpha-trehalase activity"/>
    <property type="evidence" value="ECO:0007669"/>
    <property type="project" value="UniProtKB-EC"/>
</dbReference>
<dbReference type="Pfam" id="PF01204">
    <property type="entry name" value="Trehalase"/>
    <property type="match status" value="1"/>
</dbReference>
<dbReference type="SUPFAM" id="SSF48208">
    <property type="entry name" value="Six-hairpin glycosidases"/>
    <property type="match status" value="1"/>
</dbReference>
<comment type="caution">
    <text evidence="9">The sequence shown here is derived from an EMBL/GenBank/DDBJ whole genome shotgun (WGS) entry which is preliminary data.</text>
</comment>
<evidence type="ECO:0000256" key="4">
    <source>
        <dbReference type="ARBA" id="ARBA00019905"/>
    </source>
</evidence>
<dbReference type="EMBL" id="CAJNOC010005352">
    <property type="protein sequence ID" value="CAF1049986.1"/>
    <property type="molecule type" value="Genomic_DNA"/>
</dbReference>
<dbReference type="Gene3D" id="1.50.10.10">
    <property type="match status" value="1"/>
</dbReference>
<evidence type="ECO:0000256" key="1">
    <source>
        <dbReference type="ARBA" id="ARBA00001576"/>
    </source>
</evidence>
<dbReference type="GO" id="GO:0005993">
    <property type="term" value="P:trehalose catabolic process"/>
    <property type="evidence" value="ECO:0007669"/>
    <property type="project" value="TreeGrafter"/>
</dbReference>
<organism evidence="9 10">
    <name type="scientific">Brachionus calyciflorus</name>
    <dbReference type="NCBI Taxonomy" id="104777"/>
    <lineage>
        <taxon>Eukaryota</taxon>
        <taxon>Metazoa</taxon>
        <taxon>Spiralia</taxon>
        <taxon>Gnathifera</taxon>
        <taxon>Rotifera</taxon>
        <taxon>Eurotatoria</taxon>
        <taxon>Monogononta</taxon>
        <taxon>Pseudotrocha</taxon>
        <taxon>Ploima</taxon>
        <taxon>Brachionidae</taxon>
        <taxon>Brachionus</taxon>
    </lineage>
</organism>
<dbReference type="EC" id="3.2.1.28" evidence="3 7"/>
<evidence type="ECO:0000256" key="6">
    <source>
        <dbReference type="ARBA" id="ARBA00023295"/>
    </source>
</evidence>
<accession>A0A814KAY4</accession>
<dbReference type="InterPro" id="IPR012341">
    <property type="entry name" value="6hp_glycosidase-like_sf"/>
</dbReference>
<evidence type="ECO:0000256" key="2">
    <source>
        <dbReference type="ARBA" id="ARBA00005615"/>
    </source>
</evidence>
<keyword evidence="8" id="KW-0732">Signal</keyword>
<keyword evidence="10" id="KW-1185">Reference proteome</keyword>
<dbReference type="PANTHER" id="PTHR23403:SF1">
    <property type="entry name" value="TREHALASE"/>
    <property type="match status" value="1"/>
</dbReference>
<dbReference type="OrthoDB" id="3542292at2759"/>
<gene>
    <name evidence="9" type="ORF">OXX778_LOCUS18779</name>
</gene>
<sequence>IFKTMSFSYITLILVKLLGLSLSLKNGTEESLGLCNSGLYCTGELLHTIQMSRIFEDSKTFVDMPSKYSQSEILEKFDKLETKNLTYLKNFLNENFYSNGFEVVNSEPLDWVTRPNYISKIKDKNLQDFSLNLHLKWKNLLRKFDWSKICSNCESSALRINDSFIVPGGRFNEYYYWDTYWIIEGLLRSDMAQTAKGIIDNFLDILETNGFIPNGARVYYLNRSQPPLLIQMVYSYLKYTNDIQYLRNSIHLLDKEYEFWMREKVIHVFKHGQNYTLNHYRVKSDKPRPESYREDFINGQESGNSSKYYSNVMTAAESGWDFSSRWFENPMDIKTIQIDKIIPVDLNSIMFRNEKILSEFHEILGNIEKANNYKKLSELRHEAINKVLWGPKENTYGDYNYEIDQIHLNNLYITDLSPLWFGIKAPVNEDLVLNRYNSILYDYISGVPTSNINTHQQWDFPNVWAPYHHWLVDYLKRSNRSEKGLDIAQRFVNSVYCGWKKSGNIYEKYNALNQGGYGQGGEYVVQEGFGWTNGVVIIFMDEFYDDLKVECQIDKENEASTLRSEIFRVFMLNIGYLILSYLF</sequence>
<evidence type="ECO:0000256" key="7">
    <source>
        <dbReference type="RuleBase" id="RU361180"/>
    </source>
</evidence>
<dbReference type="Proteomes" id="UP000663879">
    <property type="component" value="Unassembled WGS sequence"/>
</dbReference>
<evidence type="ECO:0000313" key="10">
    <source>
        <dbReference type="Proteomes" id="UP000663879"/>
    </source>
</evidence>
<protein>
    <recommendedName>
        <fullName evidence="4 7">Trehalase</fullName>
        <ecNumber evidence="3 7">3.2.1.28</ecNumber>
    </recommendedName>
    <alternativeName>
        <fullName evidence="7">Alpha-trehalose glucohydrolase</fullName>
    </alternativeName>
</protein>
<evidence type="ECO:0000256" key="3">
    <source>
        <dbReference type="ARBA" id="ARBA00012757"/>
    </source>
</evidence>
<comment type="catalytic activity">
    <reaction evidence="1 7">
        <text>alpha,alpha-trehalose + H2O = alpha-D-glucose + beta-D-glucose</text>
        <dbReference type="Rhea" id="RHEA:32675"/>
        <dbReference type="ChEBI" id="CHEBI:15377"/>
        <dbReference type="ChEBI" id="CHEBI:15903"/>
        <dbReference type="ChEBI" id="CHEBI:16551"/>
        <dbReference type="ChEBI" id="CHEBI:17925"/>
        <dbReference type="EC" id="3.2.1.28"/>
    </reaction>
</comment>
<keyword evidence="6 7" id="KW-0326">Glycosidase</keyword>
<feature type="non-terminal residue" evidence="9">
    <location>
        <position position="1"/>
    </location>
</feature>
<evidence type="ECO:0000256" key="8">
    <source>
        <dbReference type="SAM" id="SignalP"/>
    </source>
</evidence>
<dbReference type="AlphaFoldDB" id="A0A814KAY4"/>
<evidence type="ECO:0000313" key="9">
    <source>
        <dbReference type="EMBL" id="CAF1049986.1"/>
    </source>
</evidence>
<evidence type="ECO:0000256" key="5">
    <source>
        <dbReference type="ARBA" id="ARBA00022801"/>
    </source>
</evidence>
<reference evidence="9" key="1">
    <citation type="submission" date="2021-02" db="EMBL/GenBank/DDBJ databases">
        <authorList>
            <person name="Nowell W R."/>
        </authorList>
    </citation>
    <scope>NUCLEOTIDE SEQUENCE</scope>
    <source>
        <strain evidence="9">Ploen Becks lab</strain>
    </source>
</reference>
<dbReference type="InterPro" id="IPR001661">
    <property type="entry name" value="Glyco_hydro_37"/>
</dbReference>
<dbReference type="PROSITE" id="PS00928">
    <property type="entry name" value="TREHALASE_2"/>
    <property type="match status" value="1"/>
</dbReference>
<name>A0A814KAY4_9BILA</name>
<dbReference type="InterPro" id="IPR008928">
    <property type="entry name" value="6-hairpin_glycosidase_sf"/>
</dbReference>
<dbReference type="PROSITE" id="PS00927">
    <property type="entry name" value="TREHALASE_1"/>
    <property type="match status" value="1"/>
</dbReference>
<comment type="similarity">
    <text evidence="2 7">Belongs to the glycosyl hydrolase 37 family.</text>
</comment>